<keyword evidence="4" id="KW-1185">Reference proteome</keyword>
<dbReference type="FunFam" id="3.30.365.10:FF:000001">
    <property type="entry name" value="Xanthine dehydrogenase oxidase"/>
    <property type="match status" value="1"/>
</dbReference>
<dbReference type="Pfam" id="PF01315">
    <property type="entry name" value="Ald_Xan_dh_C"/>
    <property type="match status" value="1"/>
</dbReference>
<dbReference type="PANTHER" id="PTHR45444:SF3">
    <property type="entry name" value="XANTHINE DEHYDROGENASE"/>
    <property type="match status" value="1"/>
</dbReference>
<dbReference type="SUPFAM" id="SSF56003">
    <property type="entry name" value="Molybdenum cofactor-binding domain"/>
    <property type="match status" value="1"/>
</dbReference>
<accession>A0A7D4AZ54</accession>
<dbReference type="Proteomes" id="UP000500961">
    <property type="component" value="Chromosome"/>
</dbReference>
<dbReference type="EMBL" id="CP041345">
    <property type="protein sequence ID" value="QKG81234.1"/>
    <property type="molecule type" value="Genomic_DNA"/>
</dbReference>
<protein>
    <submittedName>
        <fullName evidence="3">Molybdopterin-dependent oxidoreductase</fullName>
    </submittedName>
</protein>
<evidence type="ECO:0000313" key="3">
    <source>
        <dbReference type="EMBL" id="QKG81234.1"/>
    </source>
</evidence>
<dbReference type="SUPFAM" id="SSF54665">
    <property type="entry name" value="CO dehydrogenase molybdoprotein N-domain-like"/>
    <property type="match status" value="1"/>
</dbReference>
<dbReference type="InterPro" id="IPR008274">
    <property type="entry name" value="AldOxase/xan_DH_MoCoBD1"/>
</dbReference>
<reference evidence="3 4" key="1">
    <citation type="submission" date="2019-07" db="EMBL/GenBank/DDBJ databases">
        <title>Thalassofilum flectens gen. nov., sp. nov., a novel moderate thermophilic anaerobe from a shallow sea hot spring in Kunashir Island (Russia), representing a new family in the order Bacteroidales, and proposal of Thalassofilacea fam. nov.</title>
        <authorList>
            <person name="Kochetkova T.V."/>
            <person name="Podosokorskaya O.A."/>
            <person name="Novikov A."/>
            <person name="Elcheninov A.G."/>
            <person name="Toshchakov S.V."/>
            <person name="Kublanov I.V."/>
        </authorList>
    </citation>
    <scope>NUCLEOTIDE SEQUENCE [LARGE SCALE GENOMIC DNA]</scope>
    <source>
        <strain evidence="3 4">38-H</strain>
    </source>
</reference>
<dbReference type="InterPro" id="IPR036856">
    <property type="entry name" value="Ald_Oxase/Xan_DH_a/b_sf"/>
</dbReference>
<dbReference type="InterPro" id="IPR016208">
    <property type="entry name" value="Ald_Oxase/xanthine_DH-like"/>
</dbReference>
<dbReference type="InterPro" id="IPR000674">
    <property type="entry name" value="Ald_Oxase/Xan_DH_a/b"/>
</dbReference>
<comment type="cofactor">
    <cofactor evidence="1">
        <name>Mo-molybdopterin cytosine dinucleotide</name>
        <dbReference type="ChEBI" id="CHEBI:71308"/>
    </cofactor>
</comment>
<sequence>MKNIDTIGHVTGKSVYLDDIPTIAGTLHAAIVGSALAHAKIININFDEAAKIDGVERIILHSDIPGENQIGSIIEDETLLAEHEVHYQGQPIAIVVAKTERIARKAASLVKIDYKELEPVTDPREAKEKGLLLIPPRTFRMGNTDSAWSNCKYIIEDRVDIGGQEHLYIETQGAYVYNVEGGYIKVHSSTQGPTAVQKTISRILGIPMHMVEVDVVRLGGGFGGKEDQASGFAAMAALATYVTGKPVKLVLPRHDDMRMTGKRHPYSADFKIGLSDDLKIVAFETTMYQNGGAAADLSPAIMERTLFHSTGSYFIPNTRVTVYSCKTNLPPNTAFRGFGGPQGMFVIESAIAKAAEQIGVDTIEIQKANLLNESDEFQYGQKAENVNARKSFELAYEKFDFENLKKSVENYNKINKYSKRGMAVMPLCFGISFTNTSMNQARALVHIYQDGSVSISTGAIEMGQGVNTKLAQVASIVLGIDIKRIKVHSTNTSRVANTSPTAASSGADLNGNAVRIATSALKKRLIKVAAEELGFNEDELNIENEVITHNGNPTQLHWQNLVKSAHLKRVALSENGHYATPIIHFDKTKEKGHPFAYHVYGTAIITTTVDCIRGTYTIDDVHIVHDFGNSINPTIDLGQVEGAVVQGIGWLTMEELVFDKKGKLLSNSLSTYKVPDIFFAPKTIECIPLPTNGPDLAVLRSKAIGEPPFMYGIAAYFAIQNAIKAFNPKHTLKFDSPLTPEKVLMQLYE</sequence>
<dbReference type="GO" id="GO:0005506">
    <property type="term" value="F:iron ion binding"/>
    <property type="evidence" value="ECO:0007669"/>
    <property type="project" value="InterPro"/>
</dbReference>
<dbReference type="GO" id="GO:0016491">
    <property type="term" value="F:oxidoreductase activity"/>
    <property type="evidence" value="ECO:0007669"/>
    <property type="project" value="InterPro"/>
</dbReference>
<proteinExistence type="predicted"/>
<dbReference type="InterPro" id="IPR037165">
    <property type="entry name" value="AldOxase/xan_DH_Mopterin-bd_sf"/>
</dbReference>
<organism evidence="3 4">
    <name type="scientific">Tenuifilum thalassicum</name>
    <dbReference type="NCBI Taxonomy" id="2590900"/>
    <lineage>
        <taxon>Bacteria</taxon>
        <taxon>Pseudomonadati</taxon>
        <taxon>Bacteroidota</taxon>
        <taxon>Bacteroidia</taxon>
        <taxon>Bacteroidales</taxon>
        <taxon>Tenuifilaceae</taxon>
        <taxon>Tenuifilum</taxon>
    </lineage>
</organism>
<dbReference type="AlphaFoldDB" id="A0A7D4AZ54"/>
<dbReference type="InterPro" id="IPR046867">
    <property type="entry name" value="AldOxase/xan_DH_MoCoBD2"/>
</dbReference>
<gene>
    <name evidence="3" type="ORF">FHG85_07270</name>
</gene>
<dbReference type="PANTHER" id="PTHR45444">
    <property type="entry name" value="XANTHINE DEHYDROGENASE"/>
    <property type="match status" value="1"/>
</dbReference>
<dbReference type="Pfam" id="PF02738">
    <property type="entry name" value="MoCoBD_1"/>
    <property type="match status" value="1"/>
</dbReference>
<dbReference type="Gene3D" id="3.30.365.10">
    <property type="entry name" value="Aldehyde oxidase/xanthine dehydrogenase, molybdopterin binding domain"/>
    <property type="match status" value="4"/>
</dbReference>
<dbReference type="SMART" id="SM01008">
    <property type="entry name" value="Ald_Xan_dh_C"/>
    <property type="match status" value="1"/>
</dbReference>
<name>A0A7D4AZ54_9BACT</name>
<dbReference type="Pfam" id="PF20256">
    <property type="entry name" value="MoCoBD_2"/>
    <property type="match status" value="1"/>
</dbReference>
<dbReference type="Gene3D" id="3.90.1170.50">
    <property type="entry name" value="Aldehyde oxidase/xanthine dehydrogenase, a/b hammerhead"/>
    <property type="match status" value="1"/>
</dbReference>
<dbReference type="KEGG" id="ttz:FHG85_07270"/>
<evidence type="ECO:0000259" key="2">
    <source>
        <dbReference type="SMART" id="SM01008"/>
    </source>
</evidence>
<feature type="domain" description="Aldehyde oxidase/xanthine dehydrogenase a/b hammerhead" evidence="2">
    <location>
        <begin position="11"/>
        <end position="118"/>
    </location>
</feature>
<evidence type="ECO:0000256" key="1">
    <source>
        <dbReference type="ARBA" id="ARBA00053029"/>
    </source>
</evidence>
<evidence type="ECO:0000313" key="4">
    <source>
        <dbReference type="Proteomes" id="UP000500961"/>
    </source>
</evidence>
<dbReference type="FunFam" id="3.90.1170.50:FF:000001">
    <property type="entry name" value="Aldehyde oxidase 1"/>
    <property type="match status" value="1"/>
</dbReference>